<sequence>MSIAIKVDSSSVGNVFSTVFGGLENTSKPSEKPSNSSIDLAPSDTHKQTDDSNLQAWNLAGMTTDSETFD</sequence>
<feature type="compositionally biased region" description="Polar residues" evidence="1">
    <location>
        <begin position="51"/>
        <end position="70"/>
    </location>
</feature>
<reference evidence="2" key="1">
    <citation type="submission" date="2020-10" db="EMBL/GenBank/DDBJ databases">
        <authorList>
            <person name="Castelo-Branco R."/>
            <person name="Eusebio N."/>
            <person name="Adriana R."/>
            <person name="Vieira A."/>
            <person name="Brugerolle De Fraissinette N."/>
            <person name="Rezende De Castro R."/>
            <person name="Schneider M.P."/>
            <person name="Vasconcelos V."/>
            <person name="Leao P.N."/>
        </authorList>
    </citation>
    <scope>NUCLEOTIDE SEQUENCE</scope>
    <source>
        <strain evidence="2">LEGE 06105</strain>
    </source>
</reference>
<evidence type="ECO:0000313" key="2">
    <source>
        <dbReference type="EMBL" id="MBE9216910.1"/>
    </source>
</evidence>
<protein>
    <submittedName>
        <fullName evidence="2">Uncharacterized protein</fullName>
    </submittedName>
</protein>
<comment type="caution">
    <text evidence="2">The sequence shown here is derived from an EMBL/GenBank/DDBJ whole genome shotgun (WGS) entry which is preliminary data.</text>
</comment>
<keyword evidence="3" id="KW-1185">Reference proteome</keyword>
<name>A0A8J7JXN4_9CYAN</name>
<dbReference type="Proteomes" id="UP000620559">
    <property type="component" value="Unassembled WGS sequence"/>
</dbReference>
<evidence type="ECO:0000256" key="1">
    <source>
        <dbReference type="SAM" id="MobiDB-lite"/>
    </source>
</evidence>
<proteinExistence type="predicted"/>
<organism evidence="2 3">
    <name type="scientific">Plectonema cf. radiosum LEGE 06105</name>
    <dbReference type="NCBI Taxonomy" id="945769"/>
    <lineage>
        <taxon>Bacteria</taxon>
        <taxon>Bacillati</taxon>
        <taxon>Cyanobacteriota</taxon>
        <taxon>Cyanophyceae</taxon>
        <taxon>Oscillatoriophycideae</taxon>
        <taxon>Oscillatoriales</taxon>
        <taxon>Microcoleaceae</taxon>
        <taxon>Plectonema</taxon>
    </lineage>
</organism>
<evidence type="ECO:0000313" key="3">
    <source>
        <dbReference type="Proteomes" id="UP000620559"/>
    </source>
</evidence>
<accession>A0A8J7JXN4</accession>
<dbReference type="RefSeq" id="WP_193925778.1">
    <property type="nucleotide sequence ID" value="NZ_JADEWL010000221.1"/>
</dbReference>
<feature type="compositionally biased region" description="Polar residues" evidence="1">
    <location>
        <begin position="24"/>
        <end position="38"/>
    </location>
</feature>
<feature type="region of interest" description="Disordered" evidence="1">
    <location>
        <begin position="20"/>
        <end position="70"/>
    </location>
</feature>
<dbReference type="AlphaFoldDB" id="A0A8J7JXN4"/>
<dbReference type="EMBL" id="JADEWL010000221">
    <property type="protein sequence ID" value="MBE9216910.1"/>
    <property type="molecule type" value="Genomic_DNA"/>
</dbReference>
<gene>
    <name evidence="2" type="ORF">IQ247_30390</name>
</gene>